<evidence type="ECO:0000256" key="9">
    <source>
        <dbReference type="ARBA" id="ARBA00023180"/>
    </source>
</evidence>
<dbReference type="InterPro" id="IPR028082">
    <property type="entry name" value="Peripla_BP_I"/>
</dbReference>
<keyword evidence="7" id="KW-0472">Membrane</keyword>
<dbReference type="PRINTS" id="PR00593">
    <property type="entry name" value="MTABOTROPICR"/>
</dbReference>
<dbReference type="PROSITE" id="PS00979">
    <property type="entry name" value="G_PROTEIN_RECEP_F3_1"/>
    <property type="match status" value="1"/>
</dbReference>
<evidence type="ECO:0000256" key="2">
    <source>
        <dbReference type="ARBA" id="ARBA00007242"/>
    </source>
</evidence>
<keyword evidence="4" id="KW-0812">Transmembrane</keyword>
<comment type="subcellular location">
    <subcellularLocation>
        <location evidence="1">Cell membrane</location>
        <topology evidence="1">Multi-pass membrane protein</topology>
    </subcellularLocation>
</comment>
<dbReference type="Proteomes" id="UP000695022">
    <property type="component" value="Unplaced"/>
</dbReference>
<dbReference type="InterPro" id="IPR001828">
    <property type="entry name" value="ANF_lig-bd_rcpt"/>
</dbReference>
<dbReference type="InterPro" id="IPR000337">
    <property type="entry name" value="GPCR_3"/>
</dbReference>
<comment type="similarity">
    <text evidence="2">Belongs to the G-protein coupled receptor 3 family.</text>
</comment>
<sequence length="377" mass="41988">MMFAVDHINSDRSLLPRVRLGAEILDTCARDTYALNQSLEFVRASFSNLDASEFECQDGSEPTPKSDQRAVAGVIGGSGSDVSIHVANLLRLFKIPQISYASTSAALSDKTRFDYFARTVPPDTFQAKAMADIVELFNWTYVSTIASEGDYGQAGIDSFVQEARARNICVATSEKIPTSSNNATFDAIVKSLRKKANAKGVIMFTRMEDSRAFMESLGRMSARQEFTLIASDAWGNQQGVVDGLRARAAEGAITINPKSEVVAEFDDYLFSLRPRNNSRNPWFDEFWQHKFSCRLSRADDVANSSLPTCDPRLTLNGDNTKQDNKVQFVIDAVYAMAHALHNMHRDLCPRDAGLCQRMKKIDGHLLYNQYILNVSFL</sequence>
<evidence type="ECO:0000256" key="5">
    <source>
        <dbReference type="ARBA" id="ARBA00022989"/>
    </source>
</evidence>
<evidence type="ECO:0000256" key="6">
    <source>
        <dbReference type="ARBA" id="ARBA00023040"/>
    </source>
</evidence>
<keyword evidence="12" id="KW-1185">Reference proteome</keyword>
<evidence type="ECO:0000256" key="10">
    <source>
        <dbReference type="ARBA" id="ARBA00023224"/>
    </source>
</evidence>
<dbReference type="InterPro" id="IPR017979">
    <property type="entry name" value="GPCR_3_CS"/>
</dbReference>
<evidence type="ECO:0000256" key="1">
    <source>
        <dbReference type="ARBA" id="ARBA00004651"/>
    </source>
</evidence>
<dbReference type="InterPro" id="IPR000162">
    <property type="entry name" value="GPCR_3_mtglu_rcpt"/>
</dbReference>
<keyword evidence="5" id="KW-1133">Transmembrane helix</keyword>
<evidence type="ECO:0000313" key="12">
    <source>
        <dbReference type="Proteomes" id="UP000695022"/>
    </source>
</evidence>
<protein>
    <submittedName>
        <fullName evidence="13">Metabotropic glutamate receptor 3-like</fullName>
    </submittedName>
</protein>
<dbReference type="RefSeq" id="XP_014679366.1">
    <property type="nucleotide sequence ID" value="XM_014823880.1"/>
</dbReference>
<proteinExistence type="inferred from homology"/>
<gene>
    <name evidence="13" type="primary">LOC106819235</name>
</gene>
<dbReference type="InterPro" id="IPR050726">
    <property type="entry name" value="mGluR"/>
</dbReference>
<dbReference type="SUPFAM" id="SSF53822">
    <property type="entry name" value="Periplasmic binding protein-like I"/>
    <property type="match status" value="1"/>
</dbReference>
<evidence type="ECO:0000256" key="7">
    <source>
        <dbReference type="ARBA" id="ARBA00023136"/>
    </source>
</evidence>
<reference evidence="13" key="1">
    <citation type="submission" date="2025-08" db="UniProtKB">
        <authorList>
            <consortium name="RefSeq"/>
        </authorList>
    </citation>
    <scope>IDENTIFICATION</scope>
</reference>
<name>A0ABM1F4J5_PRICU</name>
<keyword evidence="9" id="KW-0325">Glycoprotein</keyword>
<evidence type="ECO:0000313" key="13">
    <source>
        <dbReference type="RefSeq" id="XP_014679366.1"/>
    </source>
</evidence>
<keyword evidence="10" id="KW-0807">Transducer</keyword>
<evidence type="ECO:0000259" key="11">
    <source>
        <dbReference type="Pfam" id="PF01094"/>
    </source>
</evidence>
<evidence type="ECO:0000256" key="4">
    <source>
        <dbReference type="ARBA" id="ARBA00022692"/>
    </source>
</evidence>
<organism evidence="12 13">
    <name type="scientific">Priapulus caudatus</name>
    <name type="common">Priapulid worm</name>
    <dbReference type="NCBI Taxonomy" id="37621"/>
    <lineage>
        <taxon>Eukaryota</taxon>
        <taxon>Metazoa</taxon>
        <taxon>Ecdysozoa</taxon>
        <taxon>Scalidophora</taxon>
        <taxon>Priapulida</taxon>
        <taxon>Priapulimorpha</taxon>
        <taxon>Priapulimorphida</taxon>
        <taxon>Priapulidae</taxon>
        <taxon>Priapulus</taxon>
    </lineage>
</organism>
<dbReference type="Pfam" id="PF01094">
    <property type="entry name" value="ANF_receptor"/>
    <property type="match status" value="1"/>
</dbReference>
<dbReference type="GeneID" id="106819235"/>
<accession>A0ABM1F4J5</accession>
<keyword evidence="3" id="KW-1003">Cell membrane</keyword>
<evidence type="ECO:0000256" key="3">
    <source>
        <dbReference type="ARBA" id="ARBA00022475"/>
    </source>
</evidence>
<feature type="non-terminal residue" evidence="13">
    <location>
        <position position="377"/>
    </location>
</feature>
<evidence type="ECO:0000256" key="8">
    <source>
        <dbReference type="ARBA" id="ARBA00023170"/>
    </source>
</evidence>
<feature type="domain" description="Receptor ligand binding region" evidence="11">
    <location>
        <begin position="1"/>
        <end position="376"/>
    </location>
</feature>
<dbReference type="Gene3D" id="3.40.50.2300">
    <property type="match status" value="2"/>
</dbReference>
<keyword evidence="8" id="KW-0675">Receptor</keyword>
<dbReference type="PANTHER" id="PTHR24060">
    <property type="entry name" value="METABOTROPIC GLUTAMATE RECEPTOR"/>
    <property type="match status" value="1"/>
</dbReference>
<keyword evidence="6" id="KW-0297">G-protein coupled receptor</keyword>
<dbReference type="PRINTS" id="PR00248">
    <property type="entry name" value="GPCRMGR"/>
</dbReference>